<gene>
    <name evidence="1" type="ORF">GCM10011379_49390</name>
</gene>
<name>A0A917MYM6_9BACT</name>
<sequence>MPVGEMRLNLLYNYSKPQGSFSNDMISKGSPRGGKGELMYGISRTLAAGLQVGFQDYYQKYPRAVYPTNKSEDISAVLTNSVQTTPIIAKVLFSPLGNQRLIVQPYVSAGAGLNLINYRQYLGQFESNDASAGFVAQAGAGIQIPLGGLSSSGIMLGVNYNYAPYSKFGFKNLNTLDFQAGVFLPLR</sequence>
<organism evidence="1 2">
    <name type="scientific">Filimonas zeae</name>
    <dbReference type="NCBI Taxonomy" id="1737353"/>
    <lineage>
        <taxon>Bacteria</taxon>
        <taxon>Pseudomonadati</taxon>
        <taxon>Bacteroidota</taxon>
        <taxon>Chitinophagia</taxon>
        <taxon>Chitinophagales</taxon>
        <taxon>Chitinophagaceae</taxon>
        <taxon>Filimonas</taxon>
    </lineage>
</organism>
<protein>
    <recommendedName>
        <fullName evidence="3">Outer membrane protein beta-barrel domain-containing protein</fullName>
    </recommendedName>
</protein>
<comment type="caution">
    <text evidence="1">The sequence shown here is derived from an EMBL/GenBank/DDBJ whole genome shotgun (WGS) entry which is preliminary data.</text>
</comment>
<accession>A0A917MYM6</accession>
<dbReference type="SUPFAM" id="SSF56925">
    <property type="entry name" value="OMPA-like"/>
    <property type="match status" value="1"/>
</dbReference>
<dbReference type="AlphaFoldDB" id="A0A917MYM6"/>
<evidence type="ECO:0008006" key="3">
    <source>
        <dbReference type="Google" id="ProtNLM"/>
    </source>
</evidence>
<dbReference type="InterPro" id="IPR011250">
    <property type="entry name" value="OMP/PagP_B-barrel"/>
</dbReference>
<evidence type="ECO:0000313" key="2">
    <source>
        <dbReference type="Proteomes" id="UP000627292"/>
    </source>
</evidence>
<proteinExistence type="predicted"/>
<dbReference type="Gene3D" id="2.40.160.20">
    <property type="match status" value="1"/>
</dbReference>
<keyword evidence="2" id="KW-1185">Reference proteome</keyword>
<dbReference type="EMBL" id="BMIB01000005">
    <property type="protein sequence ID" value="GGH79672.1"/>
    <property type="molecule type" value="Genomic_DNA"/>
</dbReference>
<reference evidence="1" key="2">
    <citation type="submission" date="2020-09" db="EMBL/GenBank/DDBJ databases">
        <authorList>
            <person name="Sun Q."/>
            <person name="Zhou Y."/>
        </authorList>
    </citation>
    <scope>NUCLEOTIDE SEQUENCE</scope>
    <source>
        <strain evidence="1">CGMCC 1.15290</strain>
    </source>
</reference>
<dbReference type="Proteomes" id="UP000627292">
    <property type="component" value="Unassembled WGS sequence"/>
</dbReference>
<evidence type="ECO:0000313" key="1">
    <source>
        <dbReference type="EMBL" id="GGH79672.1"/>
    </source>
</evidence>
<reference evidence="1" key="1">
    <citation type="journal article" date="2014" name="Int. J. Syst. Evol. Microbiol.">
        <title>Complete genome sequence of Corynebacterium casei LMG S-19264T (=DSM 44701T), isolated from a smear-ripened cheese.</title>
        <authorList>
            <consortium name="US DOE Joint Genome Institute (JGI-PGF)"/>
            <person name="Walter F."/>
            <person name="Albersmeier A."/>
            <person name="Kalinowski J."/>
            <person name="Ruckert C."/>
        </authorList>
    </citation>
    <scope>NUCLEOTIDE SEQUENCE</scope>
    <source>
        <strain evidence="1">CGMCC 1.15290</strain>
    </source>
</reference>